<evidence type="ECO:0000256" key="1">
    <source>
        <dbReference type="SAM" id="MobiDB-lite"/>
    </source>
</evidence>
<sequence>MTRQFGVDTERLGKVSGDAENLAVRLERIYDNLLSRTQEVGQCWGDDKTGKSFEQNYLANSKDVLTAMREMSSVVRSMRDGVNTMAKGFRRTEANAVDTLAVGLPKTEPSTAPSGGDRVWHRVSGPRS</sequence>
<dbReference type="InterPro" id="IPR036689">
    <property type="entry name" value="ESAT-6-like_sf"/>
</dbReference>
<evidence type="ECO:0000313" key="3">
    <source>
        <dbReference type="Proteomes" id="UP000184501"/>
    </source>
</evidence>
<name>A0A1M5PW22_STRHI</name>
<dbReference type="EMBL" id="FQVN01000020">
    <property type="protein sequence ID" value="SHH05850.1"/>
    <property type="molecule type" value="Genomic_DNA"/>
</dbReference>
<gene>
    <name evidence="2" type="ORF">SAMN05444320_12017</name>
</gene>
<dbReference type="STRING" id="2017.SAMN05444320_12017"/>
<dbReference type="SUPFAM" id="SSF140453">
    <property type="entry name" value="EsxAB dimer-like"/>
    <property type="match status" value="1"/>
</dbReference>
<evidence type="ECO:0000313" key="2">
    <source>
        <dbReference type="EMBL" id="SHH05850.1"/>
    </source>
</evidence>
<reference evidence="2 3" key="1">
    <citation type="submission" date="2016-11" db="EMBL/GenBank/DDBJ databases">
        <authorList>
            <person name="Jaros S."/>
            <person name="Januszkiewicz K."/>
            <person name="Wedrychowicz H."/>
        </authorList>
    </citation>
    <scope>NUCLEOTIDE SEQUENCE [LARGE SCALE GENOMIC DNA]</scope>
    <source>
        <strain evidence="2 3">DSM 44523</strain>
    </source>
</reference>
<dbReference type="OrthoDB" id="4562539at2"/>
<dbReference type="Gene3D" id="1.10.287.1060">
    <property type="entry name" value="ESAT-6-like"/>
    <property type="match status" value="1"/>
</dbReference>
<accession>A0A1M5PW22</accession>
<organism evidence="2 3">
    <name type="scientific">Streptoalloteichus hindustanus</name>
    <dbReference type="NCBI Taxonomy" id="2017"/>
    <lineage>
        <taxon>Bacteria</taxon>
        <taxon>Bacillati</taxon>
        <taxon>Actinomycetota</taxon>
        <taxon>Actinomycetes</taxon>
        <taxon>Pseudonocardiales</taxon>
        <taxon>Pseudonocardiaceae</taxon>
        <taxon>Streptoalloteichus</taxon>
    </lineage>
</organism>
<dbReference type="AlphaFoldDB" id="A0A1M5PW22"/>
<keyword evidence="3" id="KW-1185">Reference proteome</keyword>
<proteinExistence type="predicted"/>
<dbReference type="RefSeq" id="WP_143174518.1">
    <property type="nucleotide sequence ID" value="NZ_FQVN01000020.1"/>
</dbReference>
<feature type="region of interest" description="Disordered" evidence="1">
    <location>
        <begin position="103"/>
        <end position="128"/>
    </location>
</feature>
<dbReference type="Proteomes" id="UP000184501">
    <property type="component" value="Unassembled WGS sequence"/>
</dbReference>
<evidence type="ECO:0008006" key="4">
    <source>
        <dbReference type="Google" id="ProtNLM"/>
    </source>
</evidence>
<protein>
    <recommendedName>
        <fullName evidence="4">WXG100 family type VII secretion target</fullName>
    </recommendedName>
</protein>